<feature type="compositionally biased region" description="Polar residues" evidence="5">
    <location>
        <begin position="192"/>
        <end position="201"/>
    </location>
</feature>
<name>A0AAD9VGB4_ACRCE</name>
<accession>A0AAD9VGB4</accession>
<dbReference type="InterPro" id="IPR014764">
    <property type="entry name" value="DCN-prot"/>
</dbReference>
<comment type="caution">
    <text evidence="7">The sequence shown here is derived from an EMBL/GenBank/DDBJ whole genome shotgun (WGS) entry which is preliminary data.</text>
</comment>
<proteinExistence type="predicted"/>
<evidence type="ECO:0000313" key="8">
    <source>
        <dbReference type="Proteomes" id="UP001249851"/>
    </source>
</evidence>
<dbReference type="FunFam" id="1.10.238.10:FF:000030">
    <property type="entry name" value="DCN1-like protein"/>
    <property type="match status" value="1"/>
</dbReference>
<dbReference type="InterPro" id="IPR009060">
    <property type="entry name" value="UBA-like_sf"/>
</dbReference>
<feature type="region of interest" description="Disordered" evidence="5">
    <location>
        <begin position="72"/>
        <end position="114"/>
    </location>
</feature>
<gene>
    <name evidence="7" type="ORF">P5673_001088</name>
</gene>
<dbReference type="InterPro" id="IPR005176">
    <property type="entry name" value="PONY_dom"/>
</dbReference>
<dbReference type="EMBL" id="JARQWQ010000002">
    <property type="protein sequence ID" value="KAK2573436.1"/>
    <property type="molecule type" value="Genomic_DNA"/>
</dbReference>
<dbReference type="GO" id="GO:0097602">
    <property type="term" value="F:cullin family protein binding"/>
    <property type="evidence" value="ECO:0007669"/>
    <property type="project" value="TreeGrafter"/>
</dbReference>
<comment type="subunit">
    <text evidence="3">Interacts with the cullin cul-3. Interacts with ubiquitin via its UBA-like domain. Interacts with ned-8/nedd8.</text>
</comment>
<dbReference type="Gene3D" id="1.10.238.10">
    <property type="entry name" value="EF-hand"/>
    <property type="match status" value="1"/>
</dbReference>
<feature type="domain" description="DCUN1" evidence="6">
    <location>
        <begin position="271"/>
        <end position="343"/>
    </location>
</feature>
<reference evidence="7" key="1">
    <citation type="journal article" date="2023" name="G3 (Bethesda)">
        <title>Whole genome assembly and annotation of the endangered Caribbean coral Acropora cervicornis.</title>
        <authorList>
            <person name="Selwyn J.D."/>
            <person name="Vollmer S.V."/>
        </authorList>
    </citation>
    <scope>NUCLEOTIDE SEQUENCE</scope>
    <source>
        <strain evidence="7">K2</strain>
    </source>
</reference>
<dbReference type="Gene3D" id="1.10.8.10">
    <property type="entry name" value="DNA helicase RuvA subunit, C-terminal domain"/>
    <property type="match status" value="1"/>
</dbReference>
<organism evidence="7 8">
    <name type="scientific">Acropora cervicornis</name>
    <name type="common">Staghorn coral</name>
    <dbReference type="NCBI Taxonomy" id="6130"/>
    <lineage>
        <taxon>Eukaryota</taxon>
        <taxon>Metazoa</taxon>
        <taxon>Cnidaria</taxon>
        <taxon>Anthozoa</taxon>
        <taxon>Hexacorallia</taxon>
        <taxon>Scleractinia</taxon>
        <taxon>Astrocoeniina</taxon>
        <taxon>Acroporidae</taxon>
        <taxon>Acropora</taxon>
    </lineage>
</organism>
<feature type="compositionally biased region" description="Basic and acidic residues" evidence="5">
    <location>
        <begin position="35"/>
        <end position="53"/>
    </location>
</feature>
<dbReference type="GO" id="GO:0045116">
    <property type="term" value="P:protein neddylation"/>
    <property type="evidence" value="ECO:0007669"/>
    <property type="project" value="TreeGrafter"/>
</dbReference>
<dbReference type="SUPFAM" id="SSF46934">
    <property type="entry name" value="UBA-like"/>
    <property type="match status" value="1"/>
</dbReference>
<dbReference type="PANTHER" id="PTHR12281">
    <property type="entry name" value="RP42 RELATED"/>
    <property type="match status" value="1"/>
</dbReference>
<dbReference type="Pfam" id="PF14555">
    <property type="entry name" value="UBA_4"/>
    <property type="match status" value="1"/>
</dbReference>
<evidence type="ECO:0000259" key="6">
    <source>
        <dbReference type="PROSITE" id="PS51229"/>
    </source>
</evidence>
<dbReference type="Proteomes" id="UP001249851">
    <property type="component" value="Unassembled WGS sequence"/>
</dbReference>
<evidence type="ECO:0000256" key="2">
    <source>
        <dbReference type="ARBA" id="ARBA00059208"/>
    </source>
</evidence>
<dbReference type="GO" id="GO:0032182">
    <property type="term" value="F:ubiquitin-like protein binding"/>
    <property type="evidence" value="ECO:0007669"/>
    <property type="project" value="TreeGrafter"/>
</dbReference>
<feature type="compositionally biased region" description="Low complexity" evidence="5">
    <location>
        <begin position="87"/>
        <end position="105"/>
    </location>
</feature>
<reference evidence="7" key="2">
    <citation type="journal article" date="2023" name="Science">
        <title>Genomic signatures of disease resistance in endangered staghorn corals.</title>
        <authorList>
            <person name="Vollmer S.V."/>
            <person name="Selwyn J.D."/>
            <person name="Despard B.A."/>
            <person name="Roesel C.L."/>
        </authorList>
    </citation>
    <scope>NUCLEOTIDE SEQUENCE</scope>
    <source>
        <strain evidence="7">K2</strain>
    </source>
</reference>
<evidence type="ECO:0000256" key="4">
    <source>
        <dbReference type="RuleBase" id="RU410713"/>
    </source>
</evidence>
<dbReference type="GO" id="GO:0031624">
    <property type="term" value="F:ubiquitin conjugating enzyme binding"/>
    <property type="evidence" value="ECO:0007669"/>
    <property type="project" value="TreeGrafter"/>
</dbReference>
<comment type="function">
    <text evidence="4">Neddylation of cullins play an essential role in the regulation of SCF-type complexes activity.</text>
</comment>
<protein>
    <recommendedName>
        <fullName evidence="4">Defective in cullin neddylation protein</fullName>
    </recommendedName>
</protein>
<evidence type="ECO:0000256" key="5">
    <source>
        <dbReference type="SAM" id="MobiDB-lite"/>
    </source>
</evidence>
<evidence type="ECO:0000256" key="1">
    <source>
        <dbReference type="ARBA" id="ARBA00022786"/>
    </source>
</evidence>
<feature type="compositionally biased region" description="Polar residues" evidence="5">
    <location>
        <begin position="14"/>
        <end position="30"/>
    </location>
</feature>
<evidence type="ECO:0000313" key="7">
    <source>
        <dbReference type="EMBL" id="KAK2573436.1"/>
    </source>
</evidence>
<dbReference type="PROSITE" id="PS51229">
    <property type="entry name" value="DCUN1"/>
    <property type="match status" value="1"/>
</dbReference>
<evidence type="ECO:0000256" key="3">
    <source>
        <dbReference type="ARBA" id="ARBA00064502"/>
    </source>
</evidence>
<feature type="region of interest" description="Disordered" evidence="5">
    <location>
        <begin position="1"/>
        <end position="58"/>
    </location>
</feature>
<keyword evidence="1" id="KW-0833">Ubl conjugation pathway</keyword>
<comment type="function">
    <text evidence="2">Required for neddylation of cullin components of SCF-type E3 ubiquitin ligase complexes. Neddylation of cullins play an essential role in the regulation of SCF-type complexes activity. Does not act by preventing deneddylation, but rather facilitates neddylation, possibly by acting with rbx-1 to recruit the Nedd8-charged E2 enzyme to the cullin component of SCF-type complexes.</text>
</comment>
<dbReference type="PANTHER" id="PTHR12281:SF32">
    <property type="entry name" value="DCN1-LIKE PROTEIN"/>
    <property type="match status" value="1"/>
</dbReference>
<dbReference type="AlphaFoldDB" id="A0AAD9VGB4"/>
<sequence>MAANAMETDDLSHLPSNNLRRSNSAPNGSPASRIEQIKREESMDDASRERQVESDLSLSNSLNDWTLGVTNRNARSLTPSPIPSPTRPTIQTHRSLSPVLRPSPSEGLVEPGVSPSKRLCDISPVNCSTDISCESTHLNFGDDNHSSSASDSSSSSSSSSSSLNATPMLLGELPRHPFRSKFTPPRSPLAGPSTSQNHPRTIGNSPSCFTFAPHRLKSSQGEKVRQFITFTETNEKTAINCLSQNGWRLDVASDSYFQNPERYYIDSKPLIDRKKLAHLFDRYKDPCDEDKIMAEGIGRFCEDLKLDPASLKVLIIAWKFKAETQCEFTRKEFTDGMVELGDQ</sequence>
<feature type="compositionally biased region" description="Low complexity" evidence="5">
    <location>
        <begin position="146"/>
        <end position="162"/>
    </location>
</feature>
<dbReference type="FunFam" id="1.10.8.10:FF:000124">
    <property type="entry name" value="Defective in cullin neddylation protein 1"/>
    <property type="match status" value="1"/>
</dbReference>
<keyword evidence="8" id="KW-1185">Reference proteome</keyword>
<dbReference type="GO" id="GO:0000151">
    <property type="term" value="C:ubiquitin ligase complex"/>
    <property type="evidence" value="ECO:0007669"/>
    <property type="project" value="TreeGrafter"/>
</dbReference>
<feature type="region of interest" description="Disordered" evidence="5">
    <location>
        <begin position="142"/>
        <end position="201"/>
    </location>
</feature>